<dbReference type="EMBL" id="FNDU01000003">
    <property type="protein sequence ID" value="SDH91398.1"/>
    <property type="molecule type" value="Genomic_DNA"/>
</dbReference>
<dbReference type="Proteomes" id="UP000199017">
    <property type="component" value="Unassembled WGS sequence"/>
</dbReference>
<dbReference type="InterPro" id="IPR011078">
    <property type="entry name" value="PyrdxlP_homeostasis"/>
</dbReference>
<keyword evidence="1 2" id="KW-0663">Pyridoxal phosphate</keyword>
<gene>
    <name evidence="6" type="ORF">SAMN05216352_103301</name>
</gene>
<evidence type="ECO:0000313" key="7">
    <source>
        <dbReference type="Proteomes" id="UP000199017"/>
    </source>
</evidence>
<evidence type="ECO:0000256" key="3">
    <source>
        <dbReference type="PIRSR" id="PIRSR004848-1"/>
    </source>
</evidence>
<evidence type="ECO:0000259" key="5">
    <source>
        <dbReference type="Pfam" id="PF01168"/>
    </source>
</evidence>
<organism evidence="6 7">
    <name type="scientific">Alteribacillus bidgolensis</name>
    <dbReference type="NCBI Taxonomy" id="930129"/>
    <lineage>
        <taxon>Bacteria</taxon>
        <taxon>Bacillati</taxon>
        <taxon>Bacillota</taxon>
        <taxon>Bacilli</taxon>
        <taxon>Bacillales</taxon>
        <taxon>Bacillaceae</taxon>
        <taxon>Alteribacillus</taxon>
    </lineage>
</organism>
<evidence type="ECO:0000256" key="4">
    <source>
        <dbReference type="RuleBase" id="RU004514"/>
    </source>
</evidence>
<dbReference type="GO" id="GO:0030170">
    <property type="term" value="F:pyridoxal phosphate binding"/>
    <property type="evidence" value="ECO:0007669"/>
    <property type="project" value="UniProtKB-UniRule"/>
</dbReference>
<dbReference type="NCBIfam" id="TIGR00044">
    <property type="entry name" value="YggS family pyridoxal phosphate-dependent enzyme"/>
    <property type="match status" value="1"/>
</dbReference>
<dbReference type="STRING" id="930129.SAMN05216352_103301"/>
<dbReference type="Gene3D" id="3.20.20.10">
    <property type="entry name" value="Alanine racemase"/>
    <property type="match status" value="1"/>
</dbReference>
<dbReference type="SUPFAM" id="SSF51419">
    <property type="entry name" value="PLP-binding barrel"/>
    <property type="match status" value="1"/>
</dbReference>
<comment type="function">
    <text evidence="2">Pyridoxal 5'-phosphate (PLP)-binding protein, which is involved in PLP homeostasis.</text>
</comment>
<dbReference type="PANTHER" id="PTHR10146">
    <property type="entry name" value="PROLINE SYNTHETASE CO-TRANSCRIBED BACTERIAL HOMOLOG PROTEIN"/>
    <property type="match status" value="1"/>
</dbReference>
<comment type="similarity">
    <text evidence="2 4">Belongs to the pyridoxal phosphate-binding protein YggS/PROSC family.</text>
</comment>
<dbReference type="CDD" id="cd00635">
    <property type="entry name" value="PLPDE_III_YBL036c_like"/>
    <property type="match status" value="1"/>
</dbReference>
<dbReference type="RefSeq" id="WP_175488341.1">
    <property type="nucleotide sequence ID" value="NZ_FNDU01000003.1"/>
</dbReference>
<evidence type="ECO:0000256" key="1">
    <source>
        <dbReference type="ARBA" id="ARBA00022898"/>
    </source>
</evidence>
<dbReference type="PANTHER" id="PTHR10146:SF14">
    <property type="entry name" value="PYRIDOXAL PHOSPHATE HOMEOSTASIS PROTEIN"/>
    <property type="match status" value="1"/>
</dbReference>
<dbReference type="PROSITE" id="PS01211">
    <property type="entry name" value="UPF0001"/>
    <property type="match status" value="1"/>
</dbReference>
<protein>
    <recommendedName>
        <fullName evidence="2">Pyridoxal phosphate homeostasis protein</fullName>
        <shortName evidence="2">PLP homeostasis protein</shortName>
    </recommendedName>
</protein>
<dbReference type="AlphaFoldDB" id="A0A1G8GAF3"/>
<dbReference type="Pfam" id="PF01168">
    <property type="entry name" value="Ala_racemase_N"/>
    <property type="match status" value="1"/>
</dbReference>
<name>A0A1G8GAF3_9BACI</name>
<reference evidence="6 7" key="1">
    <citation type="submission" date="2016-10" db="EMBL/GenBank/DDBJ databases">
        <authorList>
            <person name="de Groot N.N."/>
        </authorList>
    </citation>
    <scope>NUCLEOTIDE SEQUENCE [LARGE SCALE GENOMIC DNA]</scope>
    <source>
        <strain evidence="7">P4B,CCM 7963,CECT 7998,DSM 25260,IBRC-M 10614,KCTC 13821</strain>
    </source>
</reference>
<comment type="cofactor">
    <cofactor evidence="3">
        <name>pyridoxal 5'-phosphate</name>
        <dbReference type="ChEBI" id="CHEBI:597326"/>
    </cofactor>
</comment>
<sequence length="226" mass="25778">MTVTNNLAHIQQTIKEACSRSNRHTDDVTIIAVTKYVTLEKTKEAIEAGIHHIGENRLEGALQKWEAFHGQAEFHFIGSLQSKKAKHLVDKYDYIHSLDRLSLAKELQKRCPEGKKLQCFVQVNTSGETSKSGLSPEETLDFINKLKEYSSLKVIGLMTMAPYEEDPEHTRPVFRRLRELRDEIHELRLEYAPCEELSMGMSNDFHIAIEEGATFIRLGSTLVGHE</sequence>
<dbReference type="InterPro" id="IPR001608">
    <property type="entry name" value="Ala_racemase_N"/>
</dbReference>
<evidence type="ECO:0000313" key="6">
    <source>
        <dbReference type="EMBL" id="SDH91398.1"/>
    </source>
</evidence>
<feature type="domain" description="Alanine racemase N-terminal" evidence="5">
    <location>
        <begin position="7"/>
        <end position="225"/>
    </location>
</feature>
<evidence type="ECO:0000256" key="2">
    <source>
        <dbReference type="HAMAP-Rule" id="MF_02087"/>
    </source>
</evidence>
<dbReference type="FunFam" id="3.20.20.10:FF:000011">
    <property type="entry name" value="Pyridoxal phosphate homeostasis protein"/>
    <property type="match status" value="1"/>
</dbReference>
<keyword evidence="7" id="KW-1185">Reference proteome</keyword>
<dbReference type="HAMAP" id="MF_02087">
    <property type="entry name" value="PLP_homeostasis"/>
    <property type="match status" value="1"/>
</dbReference>
<dbReference type="InterPro" id="IPR029066">
    <property type="entry name" value="PLP-binding_barrel"/>
</dbReference>
<proteinExistence type="inferred from homology"/>
<dbReference type="PIRSF" id="PIRSF004848">
    <property type="entry name" value="YBL036c_PLPDEIII"/>
    <property type="match status" value="1"/>
</dbReference>
<accession>A0A1G8GAF3</accession>
<feature type="modified residue" description="N6-(pyridoxal phosphate)lysine" evidence="2 3">
    <location>
        <position position="35"/>
    </location>
</feature>